<keyword evidence="8 9" id="KW-0472">Membrane</keyword>
<evidence type="ECO:0000256" key="6">
    <source>
        <dbReference type="ARBA" id="ARBA00022989"/>
    </source>
</evidence>
<dbReference type="Pfam" id="PF13676">
    <property type="entry name" value="TIR_2"/>
    <property type="match status" value="1"/>
</dbReference>
<keyword evidence="13" id="KW-1185">Reference proteome</keyword>
<name>A0A6P8IMR7_ACTTE</name>
<keyword evidence="7" id="KW-0520">NAD</keyword>
<feature type="domain" description="TIR" evidence="11">
    <location>
        <begin position="364"/>
        <end position="499"/>
    </location>
</feature>
<dbReference type="PROSITE" id="PS50104">
    <property type="entry name" value="TIR"/>
    <property type="match status" value="1"/>
</dbReference>
<protein>
    <submittedName>
        <fullName evidence="14">Fibroblast growth factor receptor 3-like</fullName>
    </submittedName>
</protein>
<evidence type="ECO:0000256" key="5">
    <source>
        <dbReference type="ARBA" id="ARBA00022801"/>
    </source>
</evidence>
<evidence type="ECO:0000256" key="10">
    <source>
        <dbReference type="SAM" id="SignalP"/>
    </source>
</evidence>
<dbReference type="GeneID" id="116303026"/>
<dbReference type="PANTHER" id="PTHR24365">
    <property type="entry name" value="TOLL-LIKE RECEPTOR"/>
    <property type="match status" value="1"/>
</dbReference>
<dbReference type="CDD" id="cd00096">
    <property type="entry name" value="Ig"/>
    <property type="match status" value="1"/>
</dbReference>
<keyword evidence="6 9" id="KW-1133">Transmembrane helix</keyword>
<dbReference type="InterPro" id="IPR000157">
    <property type="entry name" value="TIR_dom"/>
</dbReference>
<sequence length="514" mass="58219">MGSTMVSEARHWINSLMLVVLTMATLTRWCSCSGAAPYHCSQLIDKENVSTHKPGPPVFDDMYATQTEVKSWSTTQSNSLRCCVTAKPDPEIIWYRNGELLSSRNYRIVIQSNGQVVTINDIRKADEGNYTCIAKNAYGNISHSFLVKVTSLFVLQKPVVILQPSPWKTFVGNNISISCTIMKSARSPFVMWFHWVKNSIKFCRGNRYHITKIKKKEKGTWLSTLTISNVTMDDQGNYTCTAKNGAGSGQAAHQNGTLIVLELKPKTSHQHEDNTFFSKNPVFLGVVIAVGVSLLIILLVSILWRRKKSRSDHGTHFPINDQQSFSKPDDNPLLLHADDMHIEIPVENLQLLMHAPGAGNDSDLDFDVFVSYSSLDRDFVKNCLYAELTTTHSVCIDFKDFEAGLFITDNIANSVFRSRKTLLVVTRNFLKGVWTFFEMQLAQGRLAEGHDVLILVLVENIPVHELPKPLQHYRKTKTYLEYFNEDVRPHFWDRLRSAIGPSLRGRETEKDESV</sequence>
<evidence type="ECO:0000256" key="3">
    <source>
        <dbReference type="ARBA" id="ARBA00022692"/>
    </source>
</evidence>
<proteinExistence type="inferred from homology"/>
<dbReference type="GO" id="GO:0038023">
    <property type="term" value="F:signaling receptor activity"/>
    <property type="evidence" value="ECO:0007669"/>
    <property type="project" value="TreeGrafter"/>
</dbReference>
<keyword evidence="4 10" id="KW-0732">Signal</keyword>
<dbReference type="SUPFAM" id="SSF48726">
    <property type="entry name" value="Immunoglobulin"/>
    <property type="match status" value="2"/>
</dbReference>
<dbReference type="PANTHER" id="PTHR24365:SF541">
    <property type="entry name" value="PROTEIN TOLL-RELATED"/>
    <property type="match status" value="1"/>
</dbReference>
<dbReference type="PROSITE" id="PS50835">
    <property type="entry name" value="IG_LIKE"/>
    <property type="match status" value="2"/>
</dbReference>
<gene>
    <name evidence="14" type="primary">LOC116303026</name>
</gene>
<dbReference type="InterPro" id="IPR003598">
    <property type="entry name" value="Ig_sub2"/>
</dbReference>
<comment type="subcellular location">
    <subcellularLocation>
        <location evidence="1">Membrane</location>
    </subcellularLocation>
</comment>
<evidence type="ECO:0000256" key="7">
    <source>
        <dbReference type="ARBA" id="ARBA00023027"/>
    </source>
</evidence>
<dbReference type="FunFam" id="2.60.40.10:FF:000503">
    <property type="entry name" value="Hemicentin 1"/>
    <property type="match status" value="1"/>
</dbReference>
<dbReference type="AlphaFoldDB" id="A0A6P8IMR7"/>
<dbReference type="GO" id="GO:0007165">
    <property type="term" value="P:signal transduction"/>
    <property type="evidence" value="ECO:0007669"/>
    <property type="project" value="InterPro"/>
</dbReference>
<evidence type="ECO:0000256" key="4">
    <source>
        <dbReference type="ARBA" id="ARBA00022729"/>
    </source>
</evidence>
<feature type="domain" description="Ig-like" evidence="12">
    <location>
        <begin position="158"/>
        <end position="257"/>
    </location>
</feature>
<dbReference type="Gene3D" id="3.40.50.10140">
    <property type="entry name" value="Toll/interleukin-1 receptor homology (TIR) domain"/>
    <property type="match status" value="1"/>
</dbReference>
<evidence type="ECO:0000256" key="9">
    <source>
        <dbReference type="SAM" id="Phobius"/>
    </source>
</evidence>
<keyword evidence="3 9" id="KW-0812">Transmembrane</keyword>
<dbReference type="Pfam" id="PF13927">
    <property type="entry name" value="Ig_3"/>
    <property type="match status" value="1"/>
</dbReference>
<evidence type="ECO:0000259" key="12">
    <source>
        <dbReference type="PROSITE" id="PS50835"/>
    </source>
</evidence>
<dbReference type="SMART" id="SM00255">
    <property type="entry name" value="TIR"/>
    <property type="match status" value="1"/>
</dbReference>
<evidence type="ECO:0000256" key="2">
    <source>
        <dbReference type="ARBA" id="ARBA00009752"/>
    </source>
</evidence>
<dbReference type="GO" id="GO:0005886">
    <property type="term" value="C:plasma membrane"/>
    <property type="evidence" value="ECO:0007669"/>
    <property type="project" value="TreeGrafter"/>
</dbReference>
<dbReference type="Gene3D" id="2.60.40.10">
    <property type="entry name" value="Immunoglobulins"/>
    <property type="match status" value="2"/>
</dbReference>
<organism evidence="13 14">
    <name type="scientific">Actinia tenebrosa</name>
    <name type="common">Australian red waratah sea anemone</name>
    <dbReference type="NCBI Taxonomy" id="6105"/>
    <lineage>
        <taxon>Eukaryota</taxon>
        <taxon>Metazoa</taxon>
        <taxon>Cnidaria</taxon>
        <taxon>Anthozoa</taxon>
        <taxon>Hexacorallia</taxon>
        <taxon>Actiniaria</taxon>
        <taxon>Actiniidae</taxon>
        <taxon>Actinia</taxon>
    </lineage>
</organism>
<dbReference type="InParanoid" id="A0A6P8IMR7"/>
<dbReference type="InterPro" id="IPR035897">
    <property type="entry name" value="Toll_tir_struct_dom_sf"/>
</dbReference>
<feature type="signal peptide" evidence="10">
    <location>
        <begin position="1"/>
        <end position="32"/>
    </location>
</feature>
<dbReference type="InterPro" id="IPR003599">
    <property type="entry name" value="Ig_sub"/>
</dbReference>
<accession>A0A6P8IMR7</accession>
<dbReference type="InterPro" id="IPR036179">
    <property type="entry name" value="Ig-like_dom_sf"/>
</dbReference>
<feature type="chain" id="PRO_5027877690" evidence="10">
    <location>
        <begin position="33"/>
        <end position="514"/>
    </location>
</feature>
<dbReference type="RefSeq" id="XP_031568326.1">
    <property type="nucleotide sequence ID" value="XM_031712466.1"/>
</dbReference>
<evidence type="ECO:0000313" key="14">
    <source>
        <dbReference type="RefSeq" id="XP_031568326.1"/>
    </source>
</evidence>
<feature type="transmembrane region" description="Helical" evidence="9">
    <location>
        <begin position="282"/>
        <end position="304"/>
    </location>
</feature>
<feature type="domain" description="Ig-like" evidence="12">
    <location>
        <begin position="56"/>
        <end position="150"/>
    </location>
</feature>
<dbReference type="Pfam" id="PF07679">
    <property type="entry name" value="I-set"/>
    <property type="match status" value="1"/>
</dbReference>
<dbReference type="SUPFAM" id="SSF52200">
    <property type="entry name" value="Toll/Interleukin receptor TIR domain"/>
    <property type="match status" value="1"/>
</dbReference>
<evidence type="ECO:0000256" key="8">
    <source>
        <dbReference type="ARBA" id="ARBA00023136"/>
    </source>
</evidence>
<dbReference type="KEGG" id="aten:116303026"/>
<dbReference type="Proteomes" id="UP000515163">
    <property type="component" value="Unplaced"/>
</dbReference>
<evidence type="ECO:0000313" key="13">
    <source>
        <dbReference type="Proteomes" id="UP000515163"/>
    </source>
</evidence>
<keyword evidence="5" id="KW-0378">Hydrolase</keyword>
<dbReference type="SMART" id="SM00409">
    <property type="entry name" value="IG"/>
    <property type="match status" value="2"/>
</dbReference>
<reference evidence="14" key="1">
    <citation type="submission" date="2025-08" db="UniProtKB">
        <authorList>
            <consortium name="RefSeq"/>
        </authorList>
    </citation>
    <scope>IDENTIFICATION</scope>
    <source>
        <tissue evidence="14">Tentacle</tissue>
    </source>
</reference>
<dbReference type="InterPro" id="IPR013783">
    <property type="entry name" value="Ig-like_fold"/>
</dbReference>
<dbReference type="GO" id="GO:0016787">
    <property type="term" value="F:hydrolase activity"/>
    <property type="evidence" value="ECO:0007669"/>
    <property type="project" value="UniProtKB-KW"/>
</dbReference>
<evidence type="ECO:0000259" key="11">
    <source>
        <dbReference type="PROSITE" id="PS50104"/>
    </source>
</evidence>
<dbReference type="InterPro" id="IPR013098">
    <property type="entry name" value="Ig_I-set"/>
</dbReference>
<dbReference type="SMART" id="SM00408">
    <property type="entry name" value="IGc2"/>
    <property type="match status" value="2"/>
</dbReference>
<dbReference type="OrthoDB" id="5966846at2759"/>
<evidence type="ECO:0000256" key="1">
    <source>
        <dbReference type="ARBA" id="ARBA00004370"/>
    </source>
</evidence>
<comment type="similarity">
    <text evidence="2">Belongs to the interleukin-1 receptor family.</text>
</comment>
<dbReference type="InterPro" id="IPR007110">
    <property type="entry name" value="Ig-like_dom"/>
</dbReference>